<comment type="caution">
    <text evidence="1">The sequence shown here is derived from an EMBL/GenBank/DDBJ whole genome shotgun (WGS) entry which is preliminary data.</text>
</comment>
<evidence type="ECO:0000313" key="1">
    <source>
        <dbReference type="EMBL" id="KAJ9126423.1"/>
    </source>
</evidence>
<dbReference type="EMBL" id="JASBWV010000005">
    <property type="protein sequence ID" value="KAJ9126423.1"/>
    <property type="molecule type" value="Genomic_DNA"/>
</dbReference>
<proteinExistence type="predicted"/>
<accession>A0ACC2XS28</accession>
<reference evidence="1" key="1">
    <citation type="submission" date="2023-04" db="EMBL/GenBank/DDBJ databases">
        <title>Draft Genome sequencing of Naganishia species isolated from polar environments using Oxford Nanopore Technology.</title>
        <authorList>
            <person name="Leo P."/>
            <person name="Venkateswaran K."/>
        </authorList>
    </citation>
    <scope>NUCLEOTIDE SEQUENCE</scope>
    <source>
        <strain evidence="1">DBVPG 5303</strain>
    </source>
</reference>
<sequence length="566" mass="61605">MGGGAAADGGFAIPVHGATGWKGLLENKRALGLATFASLGGVLYGYNQGGEFRNPPRLTVALTFEEWTLTSASAPVVFAQVQVASDFTRRFPTVDETNPQFYDANVKSFLTSILELTAFTAATSTLNMVWAGRAVAGLAVGALSALVPMYNSELASPGIRGSLVALQQLAITFGILISYWIAYGTSYIGGHGAGQTSAAWRIPLGLQILPALILMVGAVFLPFSPRWLMLRGREEECLLTLAKLRQLDPEHIAVQTEYMSLQAEQLVEQDAMQERYGDEAGWKVGAKEYLRLFSNWPLLQRLLLGIAAQSLQQWTGINAISEFSEFEQALLLLTTIFPAYLVYYAPTIFRQVGLDGETVPILATGIVGVINLVFTIPAVMFVDNLGRKKMLFLGATGMAICHAIVAGIIARAGPDFENKAAGTAAVVFLYMFIAIFAVTWGPLAWVVCAEVFPLSLRAKGMSISSGVNWLQNFAVASVTPVMIKNIGYKAYIVFMCFMIFAMFWSAVILPELRGLSLEQIDEIFHDTTSTEDEIRRQKIARQIGLDKLQAQAEIEHQEDAAGEKLV</sequence>
<name>A0ACC2XS28_9TREE</name>
<organism evidence="1 2">
    <name type="scientific">Naganishia onofrii</name>
    <dbReference type="NCBI Taxonomy" id="1851511"/>
    <lineage>
        <taxon>Eukaryota</taxon>
        <taxon>Fungi</taxon>
        <taxon>Dikarya</taxon>
        <taxon>Basidiomycota</taxon>
        <taxon>Agaricomycotina</taxon>
        <taxon>Tremellomycetes</taxon>
        <taxon>Filobasidiales</taxon>
        <taxon>Filobasidiaceae</taxon>
        <taxon>Naganishia</taxon>
    </lineage>
</organism>
<keyword evidence="2" id="KW-1185">Reference proteome</keyword>
<evidence type="ECO:0000313" key="2">
    <source>
        <dbReference type="Proteomes" id="UP001234202"/>
    </source>
</evidence>
<dbReference type="Proteomes" id="UP001234202">
    <property type="component" value="Unassembled WGS sequence"/>
</dbReference>
<gene>
    <name evidence="1" type="ORF">QFC24_002164</name>
</gene>
<protein>
    <submittedName>
        <fullName evidence="1">Uncharacterized protein</fullName>
    </submittedName>
</protein>